<feature type="transmembrane region" description="Helical" evidence="2">
    <location>
        <begin position="51"/>
        <end position="72"/>
    </location>
</feature>
<name>A0A2N9GUW5_FAGSY</name>
<proteinExistence type="predicted"/>
<dbReference type="EMBL" id="OIVN01002757">
    <property type="protein sequence ID" value="SPD06176.1"/>
    <property type="molecule type" value="Genomic_DNA"/>
</dbReference>
<keyword evidence="2" id="KW-0812">Transmembrane</keyword>
<feature type="compositionally biased region" description="Low complexity" evidence="1">
    <location>
        <begin position="371"/>
        <end position="380"/>
    </location>
</feature>
<protein>
    <submittedName>
        <fullName evidence="3">Uncharacterized protein</fullName>
    </submittedName>
</protein>
<accession>A0A2N9GUW5</accession>
<evidence type="ECO:0000256" key="1">
    <source>
        <dbReference type="SAM" id="MobiDB-lite"/>
    </source>
</evidence>
<keyword evidence="2" id="KW-1133">Transmembrane helix</keyword>
<sequence length="411" mass="45065">MGGGGSAFIAGLGTLGATSCHAVRGEAVPRVLPTTCRSYPPRGPSSESSSIFVPIQFFDLIFGAAFGGLLVLKIDQIVASRKESVHEGGCLGGIRFSALFSYFLFVFARMENVVPDVGFRSSWCRRKDCATLFLRVLDLREPEVGFTRYDPTNRGRWSVFGLSEDVFPIEILARPGKIFAIRELHALIVLFHLSVFVRTIDVVLDVGFQQSWRRQKACATFFLKVLALHRGEFGFARYDPVNRGRRSASHAGGSFSDRDSGLTGEALDDLRVARWGGRPNLIFSLVNASVKPWSNLVKVGQTSPNSGKCAPGPVLRVFKYGWPPSSQSGSVWAISFCVSTPEKIPGEFPQSSSLEAPPPVNLQQGHGNRLPHSSRPQSPSPSLIFFSVSSPVKGDRVELHRHIATERFQIK</sequence>
<feature type="region of interest" description="Disordered" evidence="1">
    <location>
        <begin position="347"/>
        <end position="380"/>
    </location>
</feature>
<evidence type="ECO:0000256" key="2">
    <source>
        <dbReference type="SAM" id="Phobius"/>
    </source>
</evidence>
<reference evidence="3" key="1">
    <citation type="submission" date="2018-02" db="EMBL/GenBank/DDBJ databases">
        <authorList>
            <person name="Cohen D.B."/>
            <person name="Kent A.D."/>
        </authorList>
    </citation>
    <scope>NUCLEOTIDE SEQUENCE</scope>
</reference>
<gene>
    <name evidence="3" type="ORF">FSB_LOCUS34058</name>
</gene>
<keyword evidence="2" id="KW-0472">Membrane</keyword>
<feature type="transmembrane region" description="Helical" evidence="2">
    <location>
        <begin position="93"/>
        <end position="110"/>
    </location>
</feature>
<organism evidence="3">
    <name type="scientific">Fagus sylvatica</name>
    <name type="common">Beechnut</name>
    <dbReference type="NCBI Taxonomy" id="28930"/>
    <lineage>
        <taxon>Eukaryota</taxon>
        <taxon>Viridiplantae</taxon>
        <taxon>Streptophyta</taxon>
        <taxon>Embryophyta</taxon>
        <taxon>Tracheophyta</taxon>
        <taxon>Spermatophyta</taxon>
        <taxon>Magnoliopsida</taxon>
        <taxon>eudicotyledons</taxon>
        <taxon>Gunneridae</taxon>
        <taxon>Pentapetalae</taxon>
        <taxon>rosids</taxon>
        <taxon>fabids</taxon>
        <taxon>Fagales</taxon>
        <taxon>Fagaceae</taxon>
        <taxon>Fagus</taxon>
    </lineage>
</organism>
<evidence type="ECO:0000313" key="3">
    <source>
        <dbReference type="EMBL" id="SPD06176.1"/>
    </source>
</evidence>
<dbReference type="AlphaFoldDB" id="A0A2N9GUW5"/>